<reference evidence="2 4" key="1">
    <citation type="submission" date="2019-02" db="EMBL/GenBank/DDBJ databases">
        <title>Deep-cultivation of Planctomycetes and their phenomic and genomic characterization uncovers novel biology.</title>
        <authorList>
            <person name="Wiegand S."/>
            <person name="Jogler M."/>
            <person name="Boedeker C."/>
            <person name="Pinto D."/>
            <person name="Vollmers J."/>
            <person name="Rivas-Marin E."/>
            <person name="Kohn T."/>
            <person name="Peeters S.H."/>
            <person name="Heuer A."/>
            <person name="Rast P."/>
            <person name="Oberbeckmann S."/>
            <person name="Bunk B."/>
            <person name="Jeske O."/>
            <person name="Meyerdierks A."/>
            <person name="Storesund J.E."/>
            <person name="Kallscheuer N."/>
            <person name="Luecker S."/>
            <person name="Lage O.M."/>
            <person name="Pohl T."/>
            <person name="Merkel B.J."/>
            <person name="Hornburger P."/>
            <person name="Mueller R.-W."/>
            <person name="Bruemmer F."/>
            <person name="Labrenz M."/>
            <person name="Spormann A.M."/>
            <person name="Op den Camp H."/>
            <person name="Overmann J."/>
            <person name="Amann R."/>
            <person name="Jetten M.S.M."/>
            <person name="Mascher T."/>
            <person name="Medema M.H."/>
            <person name="Devos D.P."/>
            <person name="Kaster A.-K."/>
            <person name="Ovreas L."/>
            <person name="Rohde M."/>
            <person name="Galperin M.Y."/>
            <person name="Jogler C."/>
        </authorList>
    </citation>
    <scope>NUCLEOTIDE SEQUENCE [LARGE SCALE GENOMIC DNA]</scope>
    <source>
        <strain evidence="1 3">Enr10</strain>
        <strain evidence="2 4">Pan153</strain>
    </source>
</reference>
<evidence type="ECO:0000313" key="2">
    <source>
        <dbReference type="EMBL" id="QDV16143.1"/>
    </source>
</evidence>
<proteinExistence type="predicted"/>
<protein>
    <submittedName>
        <fullName evidence="2">Uncharacterized protein</fullName>
    </submittedName>
</protein>
<keyword evidence="3" id="KW-1185">Reference proteome</keyword>
<evidence type="ECO:0000313" key="4">
    <source>
        <dbReference type="Proteomes" id="UP000320839"/>
    </source>
</evidence>
<accession>A0A517Q4I2</accession>
<accession>A0A518FIL1</accession>
<dbReference type="EMBL" id="CP037421">
    <property type="protein sequence ID" value="QDT26534.1"/>
    <property type="molecule type" value="Genomic_DNA"/>
</dbReference>
<sequence>MKLFNEYGISFEYPDDWELTKQVDEEHGEIQISVSSEESSFWVISLYVVEIPPEDLLNRSLEVFRDEYDELDIYKSDVKLAGKTCLARDLEFVCSELINSAFLRVFQTELFTAFVLYQATDQELQKTRKDLEAISASLDVFDSGLEGYLDIV</sequence>
<name>A0A518FIL1_9PLAN</name>
<gene>
    <name evidence="1" type="ORF">Enr10x_18380</name>
    <name evidence="2" type="ORF">Pan153_07640</name>
</gene>
<dbReference type="EMBL" id="CP036317">
    <property type="protein sequence ID" value="QDV16143.1"/>
    <property type="molecule type" value="Genomic_DNA"/>
</dbReference>
<dbReference type="OrthoDB" id="213056at2"/>
<accession>A0A518A778</accession>
<organism evidence="2 4">
    <name type="scientific">Gimesia panareensis</name>
    <dbReference type="NCBI Taxonomy" id="2527978"/>
    <lineage>
        <taxon>Bacteria</taxon>
        <taxon>Pseudomonadati</taxon>
        <taxon>Planctomycetota</taxon>
        <taxon>Planctomycetia</taxon>
        <taxon>Planctomycetales</taxon>
        <taxon>Planctomycetaceae</taxon>
        <taxon>Gimesia</taxon>
    </lineage>
</organism>
<evidence type="ECO:0000313" key="1">
    <source>
        <dbReference type="EMBL" id="QDT26534.1"/>
    </source>
</evidence>
<dbReference type="AlphaFoldDB" id="A0A518FIL1"/>
<dbReference type="Proteomes" id="UP000315647">
    <property type="component" value="Chromosome"/>
</dbReference>
<dbReference type="RefSeq" id="WP_145109056.1">
    <property type="nucleotide sequence ID" value="NZ_CP036277.1"/>
</dbReference>
<dbReference type="Proteomes" id="UP000320839">
    <property type="component" value="Chromosome"/>
</dbReference>
<evidence type="ECO:0000313" key="3">
    <source>
        <dbReference type="Proteomes" id="UP000315647"/>
    </source>
</evidence>